<evidence type="ECO:0000313" key="3">
    <source>
        <dbReference type="Proteomes" id="UP000078343"/>
    </source>
</evidence>
<dbReference type="GeneID" id="30014609"/>
<dbReference type="InterPro" id="IPR053008">
    <property type="entry name" value="Phomopsin_biosynth_assoc"/>
</dbReference>
<dbReference type="OrthoDB" id="3501153at2759"/>
<reference evidence="2 3" key="1">
    <citation type="submission" date="2016-04" db="EMBL/GenBank/DDBJ databases">
        <title>Draft genome of Fonsecaea erecta CBS 125763.</title>
        <authorList>
            <person name="Weiss V.A."/>
            <person name="Vicente V.A."/>
            <person name="Raittz R.T."/>
            <person name="Moreno L.F."/>
            <person name="De Souza E.M."/>
            <person name="Pedrosa F.O."/>
            <person name="Steffens M.B."/>
            <person name="Faoro H."/>
            <person name="Tadra-Sfeir M.Z."/>
            <person name="Najafzadeh M.J."/>
            <person name="Felipe M.S."/>
            <person name="Teixeira M."/>
            <person name="Sun J."/>
            <person name="Xi L."/>
            <person name="Gomes R."/>
            <person name="De Azevedo C.M."/>
            <person name="Salgado C.G."/>
            <person name="Da Silva M.B."/>
            <person name="Nascimento M.F."/>
            <person name="Queiroz-Telles F."/>
            <person name="Attili D.S."/>
            <person name="Gorbushina A."/>
        </authorList>
    </citation>
    <scope>NUCLEOTIDE SEQUENCE [LARGE SCALE GENOMIC DNA]</scope>
    <source>
        <strain evidence="2 3">CBS 125763</strain>
    </source>
</reference>
<keyword evidence="1" id="KW-0812">Transmembrane</keyword>
<comment type="caution">
    <text evidence="2">The sequence shown here is derived from an EMBL/GenBank/DDBJ whole genome shotgun (WGS) entry which is preliminary data.</text>
</comment>
<dbReference type="RefSeq" id="XP_018688835.1">
    <property type="nucleotide sequence ID" value="XM_018841947.1"/>
</dbReference>
<feature type="transmembrane region" description="Helical" evidence="1">
    <location>
        <begin position="42"/>
        <end position="63"/>
    </location>
</feature>
<dbReference type="AlphaFoldDB" id="A0A178Z6R4"/>
<dbReference type="EMBL" id="LVYI01000011">
    <property type="protein sequence ID" value="OAP55468.1"/>
    <property type="molecule type" value="Genomic_DNA"/>
</dbReference>
<keyword evidence="3" id="KW-1185">Reference proteome</keyword>
<organism evidence="2 3">
    <name type="scientific">Fonsecaea erecta</name>
    <dbReference type="NCBI Taxonomy" id="1367422"/>
    <lineage>
        <taxon>Eukaryota</taxon>
        <taxon>Fungi</taxon>
        <taxon>Dikarya</taxon>
        <taxon>Ascomycota</taxon>
        <taxon>Pezizomycotina</taxon>
        <taxon>Eurotiomycetes</taxon>
        <taxon>Chaetothyriomycetidae</taxon>
        <taxon>Chaetothyriales</taxon>
        <taxon>Herpotrichiellaceae</taxon>
        <taxon>Fonsecaea</taxon>
    </lineage>
</organism>
<sequence>MLEEGESESYNHTTCGEKHGLKRPTVSFGGITPHGPGKHGNIVRFVFNLVIYTMAFMGLVLAINQVITHSRSSSCPSGHPLVKTDTPGAKGLALLEKTNTANSTNKHHKYCYCGYTMDEMHENNCTFDTLAMAWLPPYCRDEELTAEFDRSGPGPNGSWTYWLDYNHTIPITIEQVGLMGFQVDHGNVYMAWEWHVTHCLFYWKKIHRQRYTGVMIEPRYDRESHVMHCLHAVLHPRWTTYSGVVLNS</sequence>
<proteinExistence type="predicted"/>
<keyword evidence="1" id="KW-0472">Membrane</keyword>
<accession>A0A178Z6R4</accession>
<dbReference type="PANTHER" id="PTHR35896:SF3">
    <property type="entry name" value="MAJOR FACILITATOR SUPERFAMILY TRANSPORTER"/>
    <property type="match status" value="1"/>
</dbReference>
<protein>
    <submittedName>
        <fullName evidence="2">Uncharacterized protein</fullName>
    </submittedName>
</protein>
<dbReference type="PANTHER" id="PTHR35896">
    <property type="entry name" value="IG-LIKE DOMAIN-CONTAINING PROTEIN"/>
    <property type="match status" value="1"/>
</dbReference>
<dbReference type="STRING" id="1367422.A0A178Z6R4"/>
<gene>
    <name evidence="2" type="ORF">AYL99_10441</name>
</gene>
<name>A0A178Z6R4_9EURO</name>
<dbReference type="Proteomes" id="UP000078343">
    <property type="component" value="Unassembled WGS sequence"/>
</dbReference>
<keyword evidence="1" id="KW-1133">Transmembrane helix</keyword>
<evidence type="ECO:0000313" key="2">
    <source>
        <dbReference type="EMBL" id="OAP55468.1"/>
    </source>
</evidence>
<evidence type="ECO:0000256" key="1">
    <source>
        <dbReference type="SAM" id="Phobius"/>
    </source>
</evidence>